<gene>
    <name evidence="3" type="ORF">CVS47_00522</name>
</gene>
<accession>A0A3Q9IXR4</accession>
<reference evidence="3 4" key="1">
    <citation type="submission" date="2018-08" db="EMBL/GenBank/DDBJ databases">
        <title>Microbacterium lemovicicum sp. nov., a bacterium isolated from a natural uranium-rich soil.</title>
        <authorList>
            <person name="ORTET P."/>
        </authorList>
    </citation>
    <scope>NUCLEOTIDE SEQUENCE [LARGE SCALE GENOMIC DNA]</scope>
    <source>
        <strain evidence="3 4">Viu22</strain>
    </source>
</reference>
<evidence type="ECO:0000259" key="2">
    <source>
        <dbReference type="Pfam" id="PF13828"/>
    </source>
</evidence>
<dbReference type="OrthoDB" id="4374883at2"/>
<evidence type="ECO:0000313" key="4">
    <source>
        <dbReference type="Proteomes" id="UP000276888"/>
    </source>
</evidence>
<dbReference type="Pfam" id="PF13828">
    <property type="entry name" value="DUF4190"/>
    <property type="match status" value="1"/>
</dbReference>
<sequence length="98" mass="9719">MSAPVIAWQGWPRPPARTDGLAVAALVLGVCGFGLLPVVFGHVALRRIRRTGDQGAGLAIAGLVLGYLALAAAAVGVVLLVLAVGIPLWAAAASGALS</sequence>
<protein>
    <recommendedName>
        <fullName evidence="2">DUF4190 domain-containing protein</fullName>
    </recommendedName>
</protein>
<keyword evidence="1" id="KW-1133">Transmembrane helix</keyword>
<dbReference type="Proteomes" id="UP000276888">
    <property type="component" value="Chromosome"/>
</dbReference>
<keyword evidence="1" id="KW-0472">Membrane</keyword>
<evidence type="ECO:0000256" key="1">
    <source>
        <dbReference type="SAM" id="Phobius"/>
    </source>
</evidence>
<dbReference type="KEGG" id="mlv:CVS47_00522"/>
<feature type="transmembrane region" description="Helical" evidence="1">
    <location>
        <begin position="57"/>
        <end position="90"/>
    </location>
</feature>
<feature type="domain" description="DUF4190" evidence="2">
    <location>
        <begin position="21"/>
        <end position="75"/>
    </location>
</feature>
<dbReference type="EMBL" id="CP031423">
    <property type="protein sequence ID" value="AZS35924.1"/>
    <property type="molecule type" value="Genomic_DNA"/>
</dbReference>
<feature type="transmembrane region" description="Helical" evidence="1">
    <location>
        <begin position="20"/>
        <end position="45"/>
    </location>
</feature>
<proteinExistence type="predicted"/>
<keyword evidence="1" id="KW-0812">Transmembrane</keyword>
<dbReference type="RefSeq" id="WP_127094685.1">
    <property type="nucleotide sequence ID" value="NZ_CP031423.1"/>
</dbReference>
<dbReference type="AlphaFoldDB" id="A0A3Q9IXR4"/>
<keyword evidence="4" id="KW-1185">Reference proteome</keyword>
<evidence type="ECO:0000313" key="3">
    <source>
        <dbReference type="EMBL" id="AZS35924.1"/>
    </source>
</evidence>
<dbReference type="InterPro" id="IPR025241">
    <property type="entry name" value="DUF4190"/>
</dbReference>
<organism evidence="3 4">
    <name type="scientific">Microbacterium lemovicicum</name>
    <dbReference type="NCBI Taxonomy" id="1072463"/>
    <lineage>
        <taxon>Bacteria</taxon>
        <taxon>Bacillati</taxon>
        <taxon>Actinomycetota</taxon>
        <taxon>Actinomycetes</taxon>
        <taxon>Micrococcales</taxon>
        <taxon>Microbacteriaceae</taxon>
        <taxon>Microbacterium</taxon>
    </lineage>
</organism>
<name>A0A3Q9IXR4_9MICO</name>